<dbReference type="Gene3D" id="2.60.120.560">
    <property type="entry name" value="Exo-inulinase, domain 1"/>
    <property type="match status" value="2"/>
</dbReference>
<proteinExistence type="predicted"/>
<dbReference type="InterPro" id="IPR008979">
    <property type="entry name" value="Galactose-bd-like_sf"/>
</dbReference>
<sequence>MVAVLPLVTALLLCARLGGAIRYLEAPKENAAAGKKSTADAIATDGSNKSAETPKDEKNPQQSTPDQPGSKGVTAVAEKDKDGKPTVPAAGAPTTEGTGKKTLFGALRATADSTYKALGAAGYRKYDASNALTRGGGYWCSEANLLPDKEVSWVAELRGPRVLTGVTITWVYAPQLVSVLAKRQRDGAFEEVAPYQAVDATETTQTIEFKRKVDAQFVKIAMKRQINGYFGIEFVQFHGEPNPVFTIQGGITSIDDLCLQADDKGEVVLDSCVSAIASFKFNDIWRYNEKRQLYNPATNLCMTLQDDAGVEGGRVMMLPCDQPPESGVNSWDLLPNNQIKLRRPGNMCLSQAGSGAGLANVALNKIASSSLPRRNDNKCNAERALDGNLQSCWASDQFTLGTVPEKVEFVVNLQEDYKVRKVVIEWESPALSYNIFARKDDEDWHLIERVDANTLKSSVNDMRNTVVRFIKLELLRPNPEFANSAGQIHYGIHSFAAYSNKLRTIVEPCERAKLSKDARDKYFLNSVYEVDLHGGEPLMAAEKAIDKLVENIGHKIAHIETLHGKMEQCKRKQINTLKRAQELDSTFQRISDAAYRFEAKLELEEQFSPEEHLPADCIEIKNRAESRPSGFYYIHPPCANHRIRVYCDMYTGASYYVASIESGRIPLSEVYETCRKYGLDPIQLHHESQTDALRVMLKTMDVTPDCLYPIAVKVGQKFKSLDLREEVTRMIPFKPDKDNNVIVVATEGLQYVDGRDNDMTGIICSSNYSSIRLPPEVVKLSCHTLLGENDKFNEAPVGRVVKAACPQNCLQNYDDSVEVEGGNDGLYSLKTPVCMAAIHAGEYGKNITLEVQKTTAPAEFEGFYQNGIQSTSVPSLVGDLAFKVTRSKDACSTHKVEPRIDRKAEALAEKEPTLTVRKPSEDKPQPARLFNQALTLDAATGEAIGTLVAQVNQQSGKAAPVFLDMFHHHTSETIAHAIHLIKSADIQKEPIEEILDKLDDGVKMMQQKIEWLAARVTYKKEPLINGIQAMQREEAMQKSFDPWSGDGVTQSSLFETFHAVTAGELQGVPKWTVSSLSLKGAAETVISQTSEFGARGSVSGAFLHLSNAQYYDFVYSASVFAGSSGTMGLTFRVLDDLNYYLLQMVQMNGGYKRLIRVVNGDPYEIAKIEDGGFVDGVWYTVRIEAQQCRISIAIVQGLEPVFDVPPSAIDIIDCTHASGSVGLFSGQINLVHFARLHVETLPCMRYDRPPTPPKPPICSRFTTASISLPPGVYKETFAVGFNANWRVLDNSGHWSVEDNIAGQDRVIAHRAFESIDGSIEPSMALLKGGRSCKAGIFRASVFPQCDARGVLGLLVHFEDAGNYVAFECSVRSCSIVQMHKGARNILAETELKGIKTGIWNYVELVFKPDAVTASIGTHTLEAVFINTAIPDEIRLGGTVGLLSVGCAGCAFADISLVPNYAAHKHGAFERNLDGAEARPEPTRADSCLAVDRVEHCKAIAPSSVGFCEANYCAVCCERKHEDALDLQDACYKQCRNMDHVVVMLQKVADNLWRSCATHLTQQGTSGSQGGPSDSRTTQHNAGTGDEDGKLSIEDRVSNCQLCCDSSRFVEGVPASVNSAAQSRCRGLCRA</sequence>
<evidence type="ECO:0000256" key="1">
    <source>
        <dbReference type="SAM" id="MobiDB-lite"/>
    </source>
</evidence>
<dbReference type="Gene3D" id="2.60.120.260">
    <property type="entry name" value="Galactose-binding domain-like"/>
    <property type="match status" value="1"/>
</dbReference>
<dbReference type="Gene3D" id="3.90.215.10">
    <property type="entry name" value="Gamma Fibrinogen, chain A, domain 1"/>
    <property type="match status" value="1"/>
</dbReference>
<dbReference type="Pfam" id="PF03815">
    <property type="entry name" value="LCCL"/>
    <property type="match status" value="1"/>
</dbReference>
<evidence type="ECO:0000259" key="5">
    <source>
        <dbReference type="Pfam" id="PF03815"/>
    </source>
</evidence>
<name>A0A061D5C4_BABBI</name>
<dbReference type="InterPro" id="IPR000772">
    <property type="entry name" value="Ricin_B_lectin"/>
</dbReference>
<feature type="domain" description="LCCL" evidence="5">
    <location>
        <begin position="780"/>
        <end position="874"/>
    </location>
</feature>
<evidence type="ECO:0000256" key="2">
    <source>
        <dbReference type="SAM" id="SignalP"/>
    </source>
</evidence>
<dbReference type="InterPro" id="IPR014716">
    <property type="entry name" value="Fibrinogen_a/b/g_C_1"/>
</dbReference>
<dbReference type="InterPro" id="IPR035992">
    <property type="entry name" value="Ricin_B-like_lectins"/>
</dbReference>
<dbReference type="SUPFAM" id="SSF49785">
    <property type="entry name" value="Galactose-binding domain-like"/>
    <property type="match status" value="1"/>
</dbReference>
<dbReference type="SUPFAM" id="SSF50370">
    <property type="entry name" value="Ricin B-like lectins"/>
    <property type="match status" value="1"/>
</dbReference>
<feature type="domain" description="F5/8 type C" evidence="4">
    <location>
        <begin position="367"/>
        <end position="479"/>
    </location>
</feature>
<dbReference type="InterPro" id="IPR004043">
    <property type="entry name" value="LCCL"/>
</dbReference>
<dbReference type="InterPro" id="IPR036609">
    <property type="entry name" value="LCCL_sf"/>
</dbReference>
<dbReference type="Pfam" id="PF00754">
    <property type="entry name" value="F5_F8_type_C"/>
    <property type="match status" value="1"/>
</dbReference>
<feature type="signal peptide" evidence="2">
    <location>
        <begin position="1"/>
        <end position="20"/>
    </location>
</feature>
<dbReference type="InterPro" id="IPR036056">
    <property type="entry name" value="Fibrinogen-like_C"/>
</dbReference>
<dbReference type="Gene3D" id="2.80.10.50">
    <property type="match status" value="1"/>
</dbReference>
<dbReference type="OrthoDB" id="414826at2759"/>
<gene>
    <name evidence="6" type="ORF">BBBOND_0203950</name>
</gene>
<evidence type="ECO:0000259" key="3">
    <source>
        <dbReference type="Pfam" id="PF00652"/>
    </source>
</evidence>
<feature type="compositionally biased region" description="Polar residues" evidence="1">
    <location>
        <begin position="1571"/>
        <end position="1581"/>
    </location>
</feature>
<organism evidence="6 7">
    <name type="scientific">Babesia bigemina</name>
    <dbReference type="NCBI Taxonomy" id="5866"/>
    <lineage>
        <taxon>Eukaryota</taxon>
        <taxon>Sar</taxon>
        <taxon>Alveolata</taxon>
        <taxon>Apicomplexa</taxon>
        <taxon>Aconoidasida</taxon>
        <taxon>Piroplasmida</taxon>
        <taxon>Babesiidae</taxon>
        <taxon>Babesia</taxon>
    </lineage>
</organism>
<dbReference type="Gene3D" id="2.170.130.20">
    <property type="entry name" value="LCCL-like domain"/>
    <property type="match status" value="1"/>
</dbReference>
<accession>A0A061D5C4</accession>
<reference evidence="7" key="1">
    <citation type="submission" date="2014-06" db="EMBL/GenBank/DDBJ databases">
        <authorList>
            <person name="Aslett M."/>
            <person name="De Silva N."/>
        </authorList>
    </citation>
    <scope>NUCLEOTIDE SEQUENCE [LARGE SCALE GENOMIC DNA]</scope>
    <source>
        <strain evidence="7">Bond</strain>
    </source>
</reference>
<dbReference type="SUPFAM" id="SSF56496">
    <property type="entry name" value="Fibrinogen C-terminal domain-like"/>
    <property type="match status" value="1"/>
</dbReference>
<dbReference type="KEGG" id="bbig:BBBOND_0203950"/>
<evidence type="ECO:0000259" key="4">
    <source>
        <dbReference type="Pfam" id="PF00754"/>
    </source>
</evidence>
<dbReference type="RefSeq" id="XP_012767423.1">
    <property type="nucleotide sequence ID" value="XM_012911969.1"/>
</dbReference>
<dbReference type="InterPro" id="IPR000421">
    <property type="entry name" value="FA58C"/>
</dbReference>
<dbReference type="EMBL" id="LK391708">
    <property type="protein sequence ID" value="CDR95237.1"/>
    <property type="molecule type" value="Genomic_DNA"/>
</dbReference>
<evidence type="ECO:0000313" key="6">
    <source>
        <dbReference type="EMBL" id="CDR95237.1"/>
    </source>
</evidence>
<feature type="region of interest" description="Disordered" evidence="1">
    <location>
        <begin position="1562"/>
        <end position="1589"/>
    </location>
</feature>
<dbReference type="Proteomes" id="UP000033188">
    <property type="component" value="Chromosome 2"/>
</dbReference>
<protein>
    <submittedName>
        <fullName evidence="6">LCCL domain-containing protein CCP2, putative</fullName>
    </submittedName>
</protein>
<dbReference type="OMA" id="CQMCCQS"/>
<dbReference type="VEuPathDB" id="PiroplasmaDB:BBBOND_0203950"/>
<dbReference type="PROSITE" id="PS50231">
    <property type="entry name" value="RICIN_B_LECTIN"/>
    <property type="match status" value="1"/>
</dbReference>
<dbReference type="SUPFAM" id="SSF69848">
    <property type="entry name" value="LCCL domain"/>
    <property type="match status" value="1"/>
</dbReference>
<keyword evidence="2" id="KW-0732">Signal</keyword>
<evidence type="ECO:0000313" key="7">
    <source>
        <dbReference type="Proteomes" id="UP000033188"/>
    </source>
</evidence>
<keyword evidence="7" id="KW-1185">Reference proteome</keyword>
<dbReference type="GeneID" id="24563778"/>
<feature type="domain" description="Ricin B lectin" evidence="3">
    <location>
        <begin position="251"/>
        <end position="365"/>
    </location>
</feature>
<feature type="region of interest" description="Disordered" evidence="1">
    <location>
        <begin position="29"/>
        <end position="99"/>
    </location>
</feature>
<dbReference type="STRING" id="5866.A0A061D5C4"/>
<feature type="chain" id="PRO_5001595990" evidence="2">
    <location>
        <begin position="21"/>
        <end position="1630"/>
    </location>
</feature>
<dbReference type="Pfam" id="PF00652">
    <property type="entry name" value="Ricin_B_lectin"/>
    <property type="match status" value="1"/>
</dbReference>